<evidence type="ECO:0000313" key="7">
    <source>
        <dbReference type="EMBL" id="GFK94984.1"/>
    </source>
</evidence>
<feature type="domain" description="DnaK suppressor protein DksA N-terminal" evidence="6">
    <location>
        <begin position="8"/>
        <end position="75"/>
    </location>
</feature>
<evidence type="ECO:0000256" key="4">
    <source>
        <dbReference type="PROSITE-ProRule" id="PRU00510"/>
    </source>
</evidence>
<dbReference type="Pfam" id="PF01258">
    <property type="entry name" value="zf-dskA_traR"/>
    <property type="match status" value="1"/>
</dbReference>
<comment type="caution">
    <text evidence="7">The sequence shown here is derived from an EMBL/GenBank/DDBJ whole genome shotgun (WGS) entry which is preliminary data.</text>
</comment>
<keyword evidence="3" id="KW-0862">Zinc</keyword>
<evidence type="ECO:0000256" key="3">
    <source>
        <dbReference type="ARBA" id="ARBA00022833"/>
    </source>
</evidence>
<keyword evidence="2" id="KW-0863">Zinc-finger</keyword>
<dbReference type="Pfam" id="PF21157">
    <property type="entry name" value="DksA_N"/>
    <property type="match status" value="1"/>
</dbReference>
<dbReference type="EMBL" id="BLTE01000013">
    <property type="protein sequence ID" value="GFK94984.1"/>
    <property type="molecule type" value="Genomic_DNA"/>
</dbReference>
<keyword evidence="8" id="KW-1185">Reference proteome</keyword>
<dbReference type="InterPro" id="IPR020458">
    <property type="entry name" value="Znf_DskA_TraR_CS"/>
</dbReference>
<name>A0A6V8LTD0_9BACT</name>
<gene>
    <name evidence="7" type="primary">dksA_1</name>
    <name evidence="7" type="ORF">NNJEOMEG_02832</name>
</gene>
<proteinExistence type="predicted"/>
<accession>A0A6V8LTD0</accession>
<keyword evidence="1" id="KW-0479">Metal-binding</keyword>
<evidence type="ECO:0000256" key="2">
    <source>
        <dbReference type="ARBA" id="ARBA00022771"/>
    </source>
</evidence>
<dbReference type="Gene3D" id="1.20.120.910">
    <property type="entry name" value="DksA, coiled-coil domain"/>
    <property type="match status" value="1"/>
</dbReference>
<evidence type="ECO:0000259" key="5">
    <source>
        <dbReference type="Pfam" id="PF01258"/>
    </source>
</evidence>
<dbReference type="InterPro" id="IPR000962">
    <property type="entry name" value="Znf_DskA_TraR"/>
</dbReference>
<evidence type="ECO:0000256" key="1">
    <source>
        <dbReference type="ARBA" id="ARBA00022723"/>
    </source>
</evidence>
<reference evidence="7 8" key="2">
    <citation type="submission" date="2020-05" db="EMBL/GenBank/DDBJ databases">
        <title>Draft genome sequence of Desulfovibrio sp. strainFSS-1.</title>
        <authorList>
            <person name="Shimoshige H."/>
            <person name="Kobayashi H."/>
            <person name="Maekawa T."/>
        </authorList>
    </citation>
    <scope>NUCLEOTIDE SEQUENCE [LARGE SCALE GENOMIC DNA]</scope>
    <source>
        <strain evidence="7 8">SIID29052-01</strain>
    </source>
</reference>
<protein>
    <submittedName>
        <fullName evidence="7">RNA polymerase-binding transcription factor DksA</fullName>
    </submittedName>
</protein>
<dbReference type="GO" id="GO:0008270">
    <property type="term" value="F:zinc ion binding"/>
    <property type="evidence" value="ECO:0007669"/>
    <property type="project" value="UniProtKB-KW"/>
</dbReference>
<evidence type="ECO:0000259" key="6">
    <source>
        <dbReference type="Pfam" id="PF21157"/>
    </source>
</evidence>
<organism evidence="7 8">
    <name type="scientific">Fundidesulfovibrio magnetotacticus</name>
    <dbReference type="NCBI Taxonomy" id="2730080"/>
    <lineage>
        <taxon>Bacteria</taxon>
        <taxon>Pseudomonadati</taxon>
        <taxon>Thermodesulfobacteriota</taxon>
        <taxon>Desulfovibrionia</taxon>
        <taxon>Desulfovibrionales</taxon>
        <taxon>Desulfovibrionaceae</taxon>
        <taxon>Fundidesulfovibrio</taxon>
    </lineage>
</organism>
<dbReference type="PANTHER" id="PTHR33823">
    <property type="entry name" value="RNA POLYMERASE-BINDING TRANSCRIPTION FACTOR DKSA-RELATED"/>
    <property type="match status" value="1"/>
</dbReference>
<dbReference type="AlphaFoldDB" id="A0A6V8LTD0"/>
<dbReference type="SUPFAM" id="SSF57716">
    <property type="entry name" value="Glucocorticoid receptor-like (DNA-binding domain)"/>
    <property type="match status" value="1"/>
</dbReference>
<feature type="domain" description="Zinc finger DksA/TraR C4-type" evidence="5">
    <location>
        <begin position="78"/>
        <end position="112"/>
    </location>
</feature>
<dbReference type="PROSITE" id="PS01102">
    <property type="entry name" value="ZF_DKSA_1"/>
    <property type="match status" value="1"/>
</dbReference>
<dbReference type="PANTHER" id="PTHR33823:SF4">
    <property type="entry name" value="GENERAL STRESS PROTEIN 16O"/>
    <property type="match status" value="1"/>
</dbReference>
<feature type="zinc finger region" description="dksA C4-type" evidence="4">
    <location>
        <begin position="83"/>
        <end position="107"/>
    </location>
</feature>
<evidence type="ECO:0000313" key="8">
    <source>
        <dbReference type="Proteomes" id="UP000494245"/>
    </source>
</evidence>
<dbReference type="SUPFAM" id="SSF109635">
    <property type="entry name" value="DnaK suppressor protein DksA, alpha-hairpin domain"/>
    <property type="match status" value="1"/>
</dbReference>
<dbReference type="InterPro" id="IPR048489">
    <property type="entry name" value="DksA_N"/>
</dbReference>
<dbReference type="PROSITE" id="PS51128">
    <property type="entry name" value="ZF_DKSA_2"/>
    <property type="match status" value="1"/>
</dbReference>
<sequence length="128" mass="13987">MTAQMLQSYAATLNAMMAHTTDKLRSSVDALANAEGLPPDIADRASMESGRNFTLLMRERDRQALEAIREALARIEAGEYGICEDCGENIAPARLAVQPMATLCVHCQGLREEDRRPSVDAASGFFQI</sequence>
<dbReference type="Proteomes" id="UP000494245">
    <property type="component" value="Unassembled WGS sequence"/>
</dbReference>
<dbReference type="InterPro" id="IPR037187">
    <property type="entry name" value="DnaK_N"/>
</dbReference>
<dbReference type="RefSeq" id="WP_173085588.1">
    <property type="nucleotide sequence ID" value="NZ_BLTE01000013.1"/>
</dbReference>
<reference evidence="7 8" key="1">
    <citation type="submission" date="2020-04" db="EMBL/GenBank/DDBJ databases">
        <authorList>
            <consortium name="Desulfovibrio sp. FSS-1 genome sequencing consortium"/>
            <person name="Shimoshige H."/>
            <person name="Kobayashi H."/>
            <person name="Maekawa T."/>
        </authorList>
    </citation>
    <scope>NUCLEOTIDE SEQUENCE [LARGE SCALE GENOMIC DNA]</scope>
    <source>
        <strain evidence="7 8">SIID29052-01</strain>
    </source>
</reference>